<organism evidence="1 2">
    <name type="scientific">Apiospora marii</name>
    <dbReference type="NCBI Taxonomy" id="335849"/>
    <lineage>
        <taxon>Eukaryota</taxon>
        <taxon>Fungi</taxon>
        <taxon>Dikarya</taxon>
        <taxon>Ascomycota</taxon>
        <taxon>Pezizomycotina</taxon>
        <taxon>Sordariomycetes</taxon>
        <taxon>Xylariomycetidae</taxon>
        <taxon>Amphisphaeriales</taxon>
        <taxon>Apiosporaceae</taxon>
        <taxon>Apiospora</taxon>
    </lineage>
</organism>
<reference evidence="1 2" key="1">
    <citation type="submission" date="2023-01" db="EMBL/GenBank/DDBJ databases">
        <title>Analysis of 21 Apiospora genomes using comparative genomics revels a genus with tremendous synthesis potential of carbohydrate active enzymes and secondary metabolites.</title>
        <authorList>
            <person name="Sorensen T."/>
        </authorList>
    </citation>
    <scope>NUCLEOTIDE SEQUENCE [LARGE SCALE GENOMIC DNA]</scope>
    <source>
        <strain evidence="1 2">CBS 20057</strain>
    </source>
</reference>
<dbReference type="Proteomes" id="UP001396898">
    <property type="component" value="Unassembled WGS sequence"/>
</dbReference>
<sequence length="83" mass="8752">MADAAYVNFFGSEDCNSYTKTVNIPTGCSNVGASALSWEIFGSGCTVSVYANADCQGFLSPSQTNPNKCYDSSVQIRSVKATC</sequence>
<gene>
    <name evidence="1" type="ORF">PG991_013730</name>
</gene>
<comment type="caution">
    <text evidence="1">The sequence shown here is derived from an EMBL/GenBank/DDBJ whole genome shotgun (WGS) entry which is preliminary data.</text>
</comment>
<evidence type="ECO:0000313" key="2">
    <source>
        <dbReference type="Proteomes" id="UP001396898"/>
    </source>
</evidence>
<protein>
    <submittedName>
        <fullName evidence="1">Uncharacterized protein</fullName>
    </submittedName>
</protein>
<dbReference type="EMBL" id="JAQQWI010000018">
    <property type="protein sequence ID" value="KAK8001508.1"/>
    <property type="molecule type" value="Genomic_DNA"/>
</dbReference>
<proteinExistence type="predicted"/>
<keyword evidence="2" id="KW-1185">Reference proteome</keyword>
<name>A0ABR1R705_9PEZI</name>
<evidence type="ECO:0000313" key="1">
    <source>
        <dbReference type="EMBL" id="KAK8001508.1"/>
    </source>
</evidence>
<accession>A0ABR1R705</accession>